<sequence>MRASTFISYVLFFFFAMFAVASALPSPLAEETDELLARSNNDGTPAEKGLTGGGTNDNDRKKAGIAAVVAGTAALTGTAAIKTTGTSGNAARTDTPAAGSIKCNLDASVAWYR</sequence>
<protein>
    <recommendedName>
        <fullName evidence="5">Effector protein</fullName>
    </recommendedName>
</protein>
<feature type="region of interest" description="Disordered" evidence="1">
    <location>
        <begin position="31"/>
        <end position="60"/>
    </location>
</feature>
<evidence type="ECO:0000313" key="3">
    <source>
        <dbReference type="EMBL" id="KAB5589310.1"/>
    </source>
</evidence>
<keyword evidence="2" id="KW-0732">Signal</keyword>
<organism evidence="3 4">
    <name type="scientific">Ceratobasidium theobromae</name>
    <dbReference type="NCBI Taxonomy" id="1582974"/>
    <lineage>
        <taxon>Eukaryota</taxon>
        <taxon>Fungi</taxon>
        <taxon>Dikarya</taxon>
        <taxon>Basidiomycota</taxon>
        <taxon>Agaricomycotina</taxon>
        <taxon>Agaricomycetes</taxon>
        <taxon>Cantharellales</taxon>
        <taxon>Ceratobasidiaceae</taxon>
        <taxon>Ceratobasidium</taxon>
    </lineage>
</organism>
<evidence type="ECO:0008006" key="5">
    <source>
        <dbReference type="Google" id="ProtNLM"/>
    </source>
</evidence>
<feature type="chain" id="PRO_5024440438" description="Effector protein" evidence="2">
    <location>
        <begin position="24"/>
        <end position="113"/>
    </location>
</feature>
<accession>A0A5N5QC07</accession>
<keyword evidence="4" id="KW-1185">Reference proteome</keyword>
<reference evidence="3 4" key="1">
    <citation type="journal article" date="2019" name="Fungal Biol. Biotechnol.">
        <title>Draft genome sequence of fastidious pathogen Ceratobasidium theobromae, which causes vascular-streak dieback in Theobroma cacao.</title>
        <authorList>
            <person name="Ali S.S."/>
            <person name="Asman A."/>
            <person name="Shao J."/>
            <person name="Firmansyah A.P."/>
            <person name="Susilo A.W."/>
            <person name="Rosmana A."/>
            <person name="McMahon P."/>
            <person name="Junaid M."/>
            <person name="Guest D."/>
            <person name="Kheng T.Y."/>
            <person name="Meinhardt L.W."/>
            <person name="Bailey B.A."/>
        </authorList>
    </citation>
    <scope>NUCLEOTIDE SEQUENCE [LARGE SCALE GENOMIC DNA]</scope>
    <source>
        <strain evidence="3 4">CT2</strain>
    </source>
</reference>
<proteinExistence type="predicted"/>
<dbReference type="AlphaFoldDB" id="A0A5N5QC07"/>
<evidence type="ECO:0000256" key="2">
    <source>
        <dbReference type="SAM" id="SignalP"/>
    </source>
</evidence>
<dbReference type="Proteomes" id="UP000383932">
    <property type="component" value="Unassembled WGS sequence"/>
</dbReference>
<dbReference type="EMBL" id="SSOP01000288">
    <property type="protein sequence ID" value="KAB5589310.1"/>
    <property type="molecule type" value="Genomic_DNA"/>
</dbReference>
<comment type="caution">
    <text evidence="3">The sequence shown here is derived from an EMBL/GenBank/DDBJ whole genome shotgun (WGS) entry which is preliminary data.</text>
</comment>
<name>A0A5N5QC07_9AGAM</name>
<evidence type="ECO:0000256" key="1">
    <source>
        <dbReference type="SAM" id="MobiDB-lite"/>
    </source>
</evidence>
<gene>
    <name evidence="3" type="ORF">CTheo_7244</name>
</gene>
<feature type="signal peptide" evidence="2">
    <location>
        <begin position="1"/>
        <end position="23"/>
    </location>
</feature>
<evidence type="ECO:0000313" key="4">
    <source>
        <dbReference type="Proteomes" id="UP000383932"/>
    </source>
</evidence>